<proteinExistence type="predicted"/>
<dbReference type="EMBL" id="VHII01000004">
    <property type="protein sequence ID" value="KAF1392051.1"/>
    <property type="molecule type" value="Genomic_DNA"/>
</dbReference>
<sequence>MLDIATLPLPLAALAGDHRDACAGPGSVVTTESLWEATRIKVSPGCAWSFLEDILLKTRRDYVYCDVSTATTKRG</sequence>
<protein>
    <submittedName>
        <fullName evidence="1">Uncharacterized protein</fullName>
    </submittedName>
</protein>
<accession>A0A6A5ES13</accession>
<evidence type="ECO:0000313" key="1">
    <source>
        <dbReference type="EMBL" id="KAF1392051.1"/>
    </source>
</evidence>
<evidence type="ECO:0000313" key="2">
    <source>
        <dbReference type="Proteomes" id="UP000465112"/>
    </source>
</evidence>
<dbReference type="AlphaFoldDB" id="A0A6A5ES13"/>
<organism evidence="1 2">
    <name type="scientific">Perca fluviatilis</name>
    <name type="common">European perch</name>
    <dbReference type="NCBI Taxonomy" id="8168"/>
    <lineage>
        <taxon>Eukaryota</taxon>
        <taxon>Metazoa</taxon>
        <taxon>Chordata</taxon>
        <taxon>Craniata</taxon>
        <taxon>Vertebrata</taxon>
        <taxon>Euteleostomi</taxon>
        <taxon>Actinopterygii</taxon>
        <taxon>Neopterygii</taxon>
        <taxon>Teleostei</taxon>
        <taxon>Neoteleostei</taxon>
        <taxon>Acanthomorphata</taxon>
        <taxon>Eupercaria</taxon>
        <taxon>Perciformes</taxon>
        <taxon>Percoidei</taxon>
        <taxon>Percidae</taxon>
        <taxon>Percinae</taxon>
        <taxon>Perca</taxon>
    </lineage>
</organism>
<name>A0A6A5ES13_PERFL</name>
<reference evidence="1 2" key="1">
    <citation type="submission" date="2019-06" db="EMBL/GenBank/DDBJ databases">
        <title>A chromosome-scale genome assembly of the European perch, Perca fluviatilis.</title>
        <authorList>
            <person name="Roques C."/>
            <person name="Zahm M."/>
            <person name="Cabau C."/>
            <person name="Klopp C."/>
            <person name="Bouchez O."/>
            <person name="Donnadieu C."/>
            <person name="Kuhl H."/>
            <person name="Gislard M."/>
            <person name="Guendouz S."/>
            <person name="Journot L."/>
            <person name="Haffray P."/>
            <person name="Bestin A."/>
            <person name="Morvezen R."/>
            <person name="Feron R."/>
            <person name="Wen M."/>
            <person name="Jouanno E."/>
            <person name="Herpin A."/>
            <person name="Schartl M."/>
            <person name="Postlethwait J."/>
            <person name="Schaerlinger B."/>
            <person name="Chardard D."/>
            <person name="Lecocq T."/>
            <person name="Poncet C."/>
            <person name="Jaffrelo L."/>
            <person name="Lampietro C."/>
            <person name="Guiguen Y."/>
        </authorList>
    </citation>
    <scope>NUCLEOTIDE SEQUENCE [LARGE SCALE GENOMIC DNA]</scope>
    <source>
        <tissue evidence="1">Blood</tissue>
    </source>
</reference>
<comment type="caution">
    <text evidence="1">The sequence shown here is derived from an EMBL/GenBank/DDBJ whole genome shotgun (WGS) entry which is preliminary data.</text>
</comment>
<dbReference type="Proteomes" id="UP000465112">
    <property type="component" value="Chromosome 4"/>
</dbReference>
<keyword evidence="2" id="KW-1185">Reference proteome</keyword>
<gene>
    <name evidence="1" type="ORF">PFLUV_G00048510</name>
</gene>